<keyword evidence="2" id="KW-1185">Reference proteome</keyword>
<evidence type="ECO:0000313" key="2">
    <source>
        <dbReference type="Proteomes" id="UP000037660"/>
    </source>
</evidence>
<proteinExistence type="predicted"/>
<reference evidence="1 2" key="2">
    <citation type="journal article" date="2016" name="Science">
        <title>A bacterium that degrades and assimilates poly(ethylene terephthalate).</title>
        <authorList>
            <person name="Yoshida S."/>
            <person name="Hiraga K."/>
            <person name="Takehana T."/>
            <person name="Taniguchi I."/>
            <person name="Yamaji H."/>
            <person name="Maeda Y."/>
            <person name="Toyohara K."/>
            <person name="Miyamoto K."/>
            <person name="Kimura Y."/>
            <person name="Oda K."/>
        </authorList>
    </citation>
    <scope>NUCLEOTIDE SEQUENCE [LARGE SCALE GENOMIC DNA]</scope>
    <source>
        <strain evidence="2">NBRC 110686 / TISTR 2288 / 201-F6</strain>
    </source>
</reference>
<evidence type="ECO:0008006" key="3">
    <source>
        <dbReference type="Google" id="ProtNLM"/>
    </source>
</evidence>
<dbReference type="RefSeq" id="WP_054018699.1">
    <property type="nucleotide sequence ID" value="NZ_BBYR01000008.1"/>
</dbReference>
<dbReference type="AlphaFoldDB" id="A0A0K8NW23"/>
<sequence>MYLVLLGLLLLTLKWMEVEPVAQWAWWWVLSPFGGAMLWWAWADATGYYKRREMRKLDERRELRRQRDMDALGTGPKNRRR</sequence>
<evidence type="ECO:0000313" key="1">
    <source>
        <dbReference type="EMBL" id="GAP34573.1"/>
    </source>
</evidence>
<dbReference type="EMBL" id="BBYR01000008">
    <property type="protein sequence ID" value="GAP34573.1"/>
    <property type="molecule type" value="Genomic_DNA"/>
</dbReference>
<dbReference type="Proteomes" id="UP000037660">
    <property type="component" value="Unassembled WGS sequence"/>
</dbReference>
<gene>
    <name evidence="1" type="ORF">ISF6_5042</name>
</gene>
<reference evidence="2" key="1">
    <citation type="submission" date="2015-07" db="EMBL/GenBank/DDBJ databases">
        <title>Discovery of a poly(ethylene terephthalate assimilation.</title>
        <authorList>
            <person name="Yoshida S."/>
            <person name="Hiraga K."/>
            <person name="Takehana T."/>
            <person name="Taniguchi I."/>
            <person name="Yamaji H."/>
            <person name="Maeda Y."/>
            <person name="Toyohara K."/>
            <person name="Miyamoto K."/>
            <person name="Kimura Y."/>
            <person name="Oda K."/>
        </authorList>
    </citation>
    <scope>NUCLEOTIDE SEQUENCE [LARGE SCALE GENOMIC DNA]</scope>
    <source>
        <strain evidence="2">NBRC 110686 / TISTR 2288 / 201-F6</strain>
    </source>
</reference>
<protein>
    <recommendedName>
        <fullName evidence="3">Small Trp-rich protein</fullName>
    </recommendedName>
</protein>
<dbReference type="InterPro" id="IPR031044">
    <property type="entry name" value="Small_Trp_rich"/>
</dbReference>
<dbReference type="NCBIfam" id="TIGR04438">
    <property type="entry name" value="small_Trp_rich"/>
    <property type="match status" value="1"/>
</dbReference>
<accession>A0A0K8NW23</accession>
<comment type="caution">
    <text evidence="1">The sequence shown here is derived from an EMBL/GenBank/DDBJ whole genome shotgun (WGS) entry which is preliminary data.</text>
</comment>
<dbReference type="STRING" id="1547922.ISF6_5042"/>
<dbReference type="OrthoDB" id="8689816at2"/>
<name>A0A0K8NW23_PISS1</name>
<organism evidence="1 2">
    <name type="scientific">Piscinibacter sakaiensis</name>
    <name type="common">Ideonella sakaiensis</name>
    <dbReference type="NCBI Taxonomy" id="1547922"/>
    <lineage>
        <taxon>Bacteria</taxon>
        <taxon>Pseudomonadati</taxon>
        <taxon>Pseudomonadota</taxon>
        <taxon>Betaproteobacteria</taxon>
        <taxon>Burkholderiales</taxon>
        <taxon>Sphaerotilaceae</taxon>
        <taxon>Piscinibacter</taxon>
    </lineage>
</organism>